<dbReference type="AlphaFoldDB" id="A0A8H4TBV9"/>
<evidence type="ECO:0000259" key="1">
    <source>
        <dbReference type="Pfam" id="PF24494"/>
    </source>
</evidence>
<gene>
    <name evidence="2" type="ORF">FSARC_11950</name>
</gene>
<keyword evidence="3" id="KW-1185">Reference proteome</keyword>
<dbReference type="InterPro" id="IPR056009">
    <property type="entry name" value="DUF7587"/>
</dbReference>
<evidence type="ECO:0000313" key="2">
    <source>
        <dbReference type="EMBL" id="KAF4955043.1"/>
    </source>
</evidence>
<organism evidence="2 3">
    <name type="scientific">Fusarium sarcochroum</name>
    <dbReference type="NCBI Taxonomy" id="1208366"/>
    <lineage>
        <taxon>Eukaryota</taxon>
        <taxon>Fungi</taxon>
        <taxon>Dikarya</taxon>
        <taxon>Ascomycota</taxon>
        <taxon>Pezizomycotina</taxon>
        <taxon>Sordariomycetes</taxon>
        <taxon>Hypocreomycetidae</taxon>
        <taxon>Hypocreales</taxon>
        <taxon>Nectriaceae</taxon>
        <taxon>Fusarium</taxon>
        <taxon>Fusarium lateritium species complex</taxon>
    </lineage>
</organism>
<accession>A0A8H4TBV9</accession>
<reference evidence="2" key="1">
    <citation type="journal article" date="2020" name="BMC Genomics">
        <title>Correction to: Identification and distribution of gene clusters required for synthesis of sphingolipid metabolism inhibitors in diverse species of the filamentous fungus Fusarium.</title>
        <authorList>
            <person name="Kim H.S."/>
            <person name="Lohmar J.M."/>
            <person name="Busman M."/>
            <person name="Brown D.W."/>
            <person name="Naumann T.A."/>
            <person name="Divon H.H."/>
            <person name="Lysoe E."/>
            <person name="Uhlig S."/>
            <person name="Proctor R.H."/>
        </authorList>
    </citation>
    <scope>NUCLEOTIDE SEQUENCE</scope>
    <source>
        <strain evidence="2">NRRL 20472</strain>
    </source>
</reference>
<dbReference type="EMBL" id="JABEXW010000792">
    <property type="protein sequence ID" value="KAF4955043.1"/>
    <property type="molecule type" value="Genomic_DNA"/>
</dbReference>
<reference evidence="2" key="2">
    <citation type="submission" date="2020-05" db="EMBL/GenBank/DDBJ databases">
        <authorList>
            <person name="Kim H.-S."/>
            <person name="Proctor R.H."/>
            <person name="Brown D.W."/>
        </authorList>
    </citation>
    <scope>NUCLEOTIDE SEQUENCE</scope>
    <source>
        <strain evidence="2">NRRL 20472</strain>
    </source>
</reference>
<protein>
    <recommendedName>
        <fullName evidence="1">DUF7587 domain-containing protein</fullName>
    </recommendedName>
</protein>
<sequence>MDRNAMKGRLESLSITGSESLPFQPTDYAESWHKLFDGVPRYLFRVFATKSQGTTDCCWSRFRNAKNLVDNSSVDIFARPNKKETAGMISRHLLWLQGSDDNLVSWTSSLLYALVYIFYLHANKKDDSAFEDTYLCVVDT</sequence>
<dbReference type="OrthoDB" id="4152607at2759"/>
<dbReference type="Proteomes" id="UP000622797">
    <property type="component" value="Unassembled WGS sequence"/>
</dbReference>
<dbReference type="Pfam" id="PF24494">
    <property type="entry name" value="DUF7587"/>
    <property type="match status" value="1"/>
</dbReference>
<feature type="domain" description="DUF7587" evidence="1">
    <location>
        <begin position="39"/>
        <end position="118"/>
    </location>
</feature>
<proteinExistence type="predicted"/>
<evidence type="ECO:0000313" key="3">
    <source>
        <dbReference type="Proteomes" id="UP000622797"/>
    </source>
</evidence>
<comment type="caution">
    <text evidence="2">The sequence shown here is derived from an EMBL/GenBank/DDBJ whole genome shotgun (WGS) entry which is preliminary data.</text>
</comment>
<name>A0A8H4TBV9_9HYPO</name>